<dbReference type="EMBL" id="RIAR02000001">
    <property type="protein sequence ID" value="NSL85372.1"/>
    <property type="molecule type" value="Genomic_DNA"/>
</dbReference>
<protein>
    <recommendedName>
        <fullName evidence="4">DUF5689 domain-containing protein</fullName>
    </recommendedName>
</protein>
<keyword evidence="3" id="KW-1185">Reference proteome</keyword>
<dbReference type="RefSeq" id="WP_127034845.1">
    <property type="nucleotide sequence ID" value="NZ_JAABOK010000009.1"/>
</dbReference>
<gene>
    <name evidence="2" type="ORF">ECE50_000915</name>
</gene>
<organism evidence="2 3">
    <name type="scientific">Chitinophaga solisilvae</name>
    <dbReference type="NCBI Taxonomy" id="1233460"/>
    <lineage>
        <taxon>Bacteria</taxon>
        <taxon>Pseudomonadati</taxon>
        <taxon>Bacteroidota</taxon>
        <taxon>Chitinophagia</taxon>
        <taxon>Chitinophagales</taxon>
        <taxon>Chitinophagaceae</taxon>
        <taxon>Chitinophaga</taxon>
    </lineage>
</organism>
<comment type="caution">
    <text evidence="2">The sequence shown here is derived from an EMBL/GenBank/DDBJ whole genome shotgun (WGS) entry which is preliminary data.</text>
</comment>
<feature type="signal peptide" evidence="1">
    <location>
        <begin position="1"/>
        <end position="23"/>
    </location>
</feature>
<reference evidence="2" key="1">
    <citation type="submission" date="2020-05" db="EMBL/GenBank/DDBJ databases">
        <title>Chitinophaga laudate sp. nov., isolated from a tropical peat swamp.</title>
        <authorList>
            <person name="Goh C.B.S."/>
            <person name="Lee M.S."/>
            <person name="Parimannan S."/>
            <person name="Pasbakhsh P."/>
            <person name="Yule C.M."/>
            <person name="Rajandas H."/>
            <person name="Loke S."/>
            <person name="Croft L."/>
            <person name="Tan J.B.L."/>
        </authorList>
    </citation>
    <scope>NUCLEOTIDE SEQUENCE</scope>
    <source>
        <strain evidence="2">Mgbs1</strain>
    </source>
</reference>
<accession>A0A9Q5GP71</accession>
<dbReference type="Proteomes" id="UP000281028">
    <property type="component" value="Unassembled WGS sequence"/>
</dbReference>
<sequence length="371" mass="40192">MNSNFIRNVFCVAVLACSMSACTKQLKQDPVTDAQRLNANGAAAAAAPAVDPDGAALRKLLNAYGPSFEIYRVSGEQGGKIVSKRGTIYSISPNSFVTKSGAPVTGPVTVAIKEIRDASNMIFADRPTRTNNGQALESFGEFFVRANDAGGQPLNLRKDSAIAVQVPVKPGNFDRVPMWGGDSTITRTLSGFNHLNQPTTVTQDVAVVKGIDWTPNGQFALFNGTTLNFRLDSLIKWFNCDRLTGNNPRTTVLGYFTNFYNPNTNTSYMGEEPSMLFFKARNVNSIVKFYNVILNPAPGFQGFLSYQTSVPVNQQGTFLAITSLNGNFYAEQKDVVISAPPAGQNYTSVSFNLVQVSATDLVNLINSMNTK</sequence>
<evidence type="ECO:0000256" key="1">
    <source>
        <dbReference type="SAM" id="SignalP"/>
    </source>
</evidence>
<evidence type="ECO:0000313" key="3">
    <source>
        <dbReference type="Proteomes" id="UP000281028"/>
    </source>
</evidence>
<dbReference type="AlphaFoldDB" id="A0A9Q5GP71"/>
<proteinExistence type="predicted"/>
<evidence type="ECO:0000313" key="2">
    <source>
        <dbReference type="EMBL" id="NSL85372.1"/>
    </source>
</evidence>
<dbReference type="OrthoDB" id="1488726at2"/>
<dbReference type="PROSITE" id="PS51257">
    <property type="entry name" value="PROKAR_LIPOPROTEIN"/>
    <property type="match status" value="1"/>
</dbReference>
<evidence type="ECO:0008006" key="4">
    <source>
        <dbReference type="Google" id="ProtNLM"/>
    </source>
</evidence>
<name>A0A9Q5GP71_9BACT</name>
<keyword evidence="1" id="KW-0732">Signal</keyword>
<feature type="chain" id="PRO_5040227415" description="DUF5689 domain-containing protein" evidence="1">
    <location>
        <begin position="24"/>
        <end position="371"/>
    </location>
</feature>